<keyword evidence="3" id="KW-1185">Reference proteome</keyword>
<feature type="transmembrane region" description="Helical" evidence="1">
    <location>
        <begin position="6"/>
        <end position="33"/>
    </location>
</feature>
<keyword evidence="1" id="KW-0472">Membrane</keyword>
<accession>A0ABR3AVC3</accession>
<name>A0ABR3AVC3_PHYBL</name>
<evidence type="ECO:0000256" key="1">
    <source>
        <dbReference type="SAM" id="Phobius"/>
    </source>
</evidence>
<evidence type="ECO:0008006" key="4">
    <source>
        <dbReference type="Google" id="ProtNLM"/>
    </source>
</evidence>
<feature type="non-terminal residue" evidence="2">
    <location>
        <position position="66"/>
    </location>
</feature>
<organism evidence="2 3">
    <name type="scientific">Phycomyces blakesleeanus</name>
    <dbReference type="NCBI Taxonomy" id="4837"/>
    <lineage>
        <taxon>Eukaryota</taxon>
        <taxon>Fungi</taxon>
        <taxon>Fungi incertae sedis</taxon>
        <taxon>Mucoromycota</taxon>
        <taxon>Mucoromycotina</taxon>
        <taxon>Mucoromycetes</taxon>
        <taxon>Mucorales</taxon>
        <taxon>Phycomycetaceae</taxon>
        <taxon>Phycomyces</taxon>
    </lineage>
</organism>
<gene>
    <name evidence="2" type="ORF">J3Q64DRAFT_1753694</name>
</gene>
<reference evidence="2 3" key="1">
    <citation type="submission" date="2024-04" db="EMBL/GenBank/DDBJ databases">
        <title>Symmetric and asymmetric DNA N6-adenine methylation regulates different biological responses in Mucorales.</title>
        <authorList>
            <consortium name="Lawrence Berkeley National Laboratory"/>
            <person name="Lax C."/>
            <person name="Mondo S.J."/>
            <person name="Osorio-Concepcion M."/>
            <person name="Muszewska A."/>
            <person name="Corrochano-Luque M."/>
            <person name="Gutierrez G."/>
            <person name="Riley R."/>
            <person name="Lipzen A."/>
            <person name="Guo J."/>
            <person name="Hundley H."/>
            <person name="Amirebrahimi M."/>
            <person name="Ng V."/>
            <person name="Lorenzo-Gutierrez D."/>
            <person name="Binder U."/>
            <person name="Yang J."/>
            <person name="Song Y."/>
            <person name="Canovas D."/>
            <person name="Navarro E."/>
            <person name="Freitag M."/>
            <person name="Gabaldon T."/>
            <person name="Grigoriev I.V."/>
            <person name="Corrochano L.M."/>
            <person name="Nicolas F.E."/>
            <person name="Garre V."/>
        </authorList>
    </citation>
    <scope>NUCLEOTIDE SEQUENCE [LARGE SCALE GENOMIC DNA]</scope>
    <source>
        <strain evidence="2 3">L51</strain>
    </source>
</reference>
<dbReference type="EMBL" id="JBCLYO010000016">
    <property type="protein sequence ID" value="KAL0081810.1"/>
    <property type="molecule type" value="Genomic_DNA"/>
</dbReference>
<keyword evidence="1" id="KW-0812">Transmembrane</keyword>
<comment type="caution">
    <text evidence="2">The sequence shown here is derived from an EMBL/GenBank/DDBJ whole genome shotgun (WGS) entry which is preliminary data.</text>
</comment>
<proteinExistence type="predicted"/>
<dbReference type="Proteomes" id="UP001448207">
    <property type="component" value="Unassembled WGS sequence"/>
</dbReference>
<evidence type="ECO:0000313" key="2">
    <source>
        <dbReference type="EMBL" id="KAL0081810.1"/>
    </source>
</evidence>
<sequence length="66" mass="8232">MCTSKFFFFFFFFFFYFFFLWLVCMFDCLYSIVQMLHGSSFFFLCYKYSFYPIGSTPFYSLKNNND</sequence>
<protein>
    <recommendedName>
        <fullName evidence="4">Secreted protein</fullName>
    </recommendedName>
</protein>
<evidence type="ECO:0000313" key="3">
    <source>
        <dbReference type="Proteomes" id="UP001448207"/>
    </source>
</evidence>
<keyword evidence="1" id="KW-1133">Transmembrane helix</keyword>